<dbReference type="WBParaSite" id="TMUE_2000007848.1">
    <property type="protein sequence ID" value="TMUE_2000007848.1"/>
    <property type="gene ID" value="WBGene00300026"/>
</dbReference>
<reference evidence="4" key="1">
    <citation type="submission" date="2019-12" db="UniProtKB">
        <authorList>
            <consortium name="WormBaseParasite"/>
        </authorList>
    </citation>
    <scope>IDENTIFICATION</scope>
</reference>
<organism evidence="3 4">
    <name type="scientific">Trichuris muris</name>
    <name type="common">Mouse whipworm</name>
    <dbReference type="NCBI Taxonomy" id="70415"/>
    <lineage>
        <taxon>Eukaryota</taxon>
        <taxon>Metazoa</taxon>
        <taxon>Ecdysozoa</taxon>
        <taxon>Nematoda</taxon>
        <taxon>Enoplea</taxon>
        <taxon>Dorylaimia</taxon>
        <taxon>Trichinellida</taxon>
        <taxon>Trichuridae</taxon>
        <taxon>Trichuris</taxon>
    </lineage>
</organism>
<dbReference type="InterPro" id="IPR057449">
    <property type="entry name" value="BPTI_C_nem"/>
</dbReference>
<evidence type="ECO:0000313" key="3">
    <source>
        <dbReference type="Proteomes" id="UP000046395"/>
    </source>
</evidence>
<evidence type="ECO:0000256" key="1">
    <source>
        <dbReference type="SAM" id="SignalP"/>
    </source>
</evidence>
<protein>
    <submittedName>
        <fullName evidence="4">EGF-like domain-containing protein</fullName>
    </submittedName>
</protein>
<dbReference type="Pfam" id="PF25315">
    <property type="entry name" value="BPTI_nem"/>
    <property type="match status" value="1"/>
</dbReference>
<proteinExistence type="predicted"/>
<dbReference type="AlphaFoldDB" id="A0A5S6QKX2"/>
<accession>A0A5S6QKX2</accession>
<name>A0A5S6QKX2_TRIMR</name>
<evidence type="ECO:0000313" key="4">
    <source>
        <dbReference type="WBParaSite" id="TMUE_2000007848.1"/>
    </source>
</evidence>
<feature type="chain" id="PRO_5024367819" evidence="1">
    <location>
        <begin position="17"/>
        <end position="172"/>
    </location>
</feature>
<sequence>MIGLCLLTTLVCQASGTGLLASPAEDKEDRQVAPKTVASTTLIAVVEAVEFDVAQFILDECPKVHCLGRDCVMVHERGGCRTCACPIGSRARGCDKMPKGMLKDLFTNGCRDLKSPYSKPHPATPVHRWYRHVDYEARIDECRSYLFPFCEDYEKNVWPAPTAKQECLHYCY</sequence>
<dbReference type="Proteomes" id="UP000046395">
    <property type="component" value="Unassembled WGS sequence"/>
</dbReference>
<keyword evidence="1" id="KW-0732">Signal</keyword>
<keyword evidence="3" id="KW-1185">Reference proteome</keyword>
<feature type="signal peptide" evidence="1">
    <location>
        <begin position="1"/>
        <end position="16"/>
    </location>
</feature>
<evidence type="ECO:0000259" key="2">
    <source>
        <dbReference type="Pfam" id="PF25315"/>
    </source>
</evidence>
<feature type="domain" description="BPTI-like C-terminal" evidence="2">
    <location>
        <begin position="96"/>
        <end position="172"/>
    </location>
</feature>